<proteinExistence type="predicted"/>
<keyword evidence="3" id="KW-1185">Reference proteome</keyword>
<keyword evidence="1" id="KW-0472">Membrane</keyword>
<sequence>MNVNKNTAVAPLEVTEVLVENSSLGMEEFHRKSHFWGRLTMWMVIILTLALPLYLSFVLGYHPGWTPIIAGFLAFATLVGYAWVIEPISYYPTLGVSGTYLAFLTGNISSMCLPSAASAQNALGVEPGTKKGEIVAALAISAASLVNIAILAVIIAGGSYIISIIPPQIQNTFQYIIPAIFGGIMAQFAMKKPLYGIIAMIIGLAVNLLPIMMFFKGVICITLTIVICIYLEKVKTKKVHAE</sequence>
<feature type="transmembrane region" description="Helical" evidence="1">
    <location>
        <begin position="97"/>
        <end position="117"/>
    </location>
</feature>
<evidence type="ECO:0000313" key="2">
    <source>
        <dbReference type="EMBL" id="MBZ5749483.1"/>
    </source>
</evidence>
<keyword evidence="1" id="KW-1133">Transmembrane helix</keyword>
<evidence type="ECO:0000256" key="1">
    <source>
        <dbReference type="SAM" id="Phobius"/>
    </source>
</evidence>
<comment type="caution">
    <text evidence="2">The sequence shown here is derived from an EMBL/GenBank/DDBJ whole genome shotgun (WGS) entry which is preliminary data.</text>
</comment>
<dbReference type="EMBL" id="JAIQUM010000006">
    <property type="protein sequence ID" value="MBZ5749483.1"/>
    <property type="molecule type" value="Genomic_DNA"/>
</dbReference>
<gene>
    <name evidence="2" type="ORF">K9V48_04300</name>
</gene>
<feature type="transmembrane region" description="Helical" evidence="1">
    <location>
        <begin position="137"/>
        <end position="161"/>
    </location>
</feature>
<dbReference type="Proteomes" id="UP001165287">
    <property type="component" value="Unassembled WGS sequence"/>
</dbReference>
<evidence type="ECO:0000313" key="3">
    <source>
        <dbReference type="Proteomes" id="UP001165287"/>
    </source>
</evidence>
<keyword evidence="1" id="KW-0812">Transmembrane</keyword>
<feature type="transmembrane region" description="Helical" evidence="1">
    <location>
        <begin position="196"/>
        <end position="229"/>
    </location>
</feature>
<feature type="transmembrane region" description="Helical" evidence="1">
    <location>
        <begin position="173"/>
        <end position="190"/>
    </location>
</feature>
<accession>A0ABS7UMF1</accession>
<feature type="transmembrane region" description="Helical" evidence="1">
    <location>
        <begin position="65"/>
        <end position="85"/>
    </location>
</feature>
<dbReference type="RefSeq" id="WP_224137261.1">
    <property type="nucleotide sequence ID" value="NZ_JAIQUM010000006.1"/>
</dbReference>
<organism evidence="2 3">
    <name type="scientific">Metabacillus rhizolycopersici</name>
    <dbReference type="NCBI Taxonomy" id="2875709"/>
    <lineage>
        <taxon>Bacteria</taxon>
        <taxon>Bacillati</taxon>
        <taxon>Bacillota</taxon>
        <taxon>Bacilli</taxon>
        <taxon>Bacillales</taxon>
        <taxon>Bacillaceae</taxon>
        <taxon>Metabacillus</taxon>
    </lineage>
</organism>
<feature type="transmembrane region" description="Helical" evidence="1">
    <location>
        <begin position="39"/>
        <end position="59"/>
    </location>
</feature>
<reference evidence="2" key="1">
    <citation type="submission" date="2024-05" db="EMBL/GenBank/DDBJ databases">
        <title>Metabacillus sp. nov., isolated from the rhizosphere soil of tomato plants.</title>
        <authorList>
            <person name="Ma R."/>
        </authorList>
    </citation>
    <scope>NUCLEOTIDE SEQUENCE</scope>
    <source>
        <strain evidence="2">DBTR6</strain>
    </source>
</reference>
<protein>
    <submittedName>
        <fullName evidence="2">Small-conductance mechanosensitive channel</fullName>
    </submittedName>
</protein>
<name>A0ABS7UMF1_9BACI</name>